<organism evidence="6 7">
    <name type="scientific">Aeoliella straminimaris</name>
    <dbReference type="NCBI Taxonomy" id="2954799"/>
    <lineage>
        <taxon>Bacteria</taxon>
        <taxon>Pseudomonadati</taxon>
        <taxon>Planctomycetota</taxon>
        <taxon>Planctomycetia</taxon>
        <taxon>Pirellulales</taxon>
        <taxon>Lacipirellulaceae</taxon>
        <taxon>Aeoliella</taxon>
    </lineage>
</organism>
<evidence type="ECO:0000313" key="6">
    <source>
        <dbReference type="EMBL" id="MCO6046493.1"/>
    </source>
</evidence>
<dbReference type="SMART" id="SM00478">
    <property type="entry name" value="ENDO3c"/>
    <property type="match status" value="1"/>
</dbReference>
<dbReference type="Pfam" id="PF00730">
    <property type="entry name" value="HhH-GPD"/>
    <property type="match status" value="1"/>
</dbReference>
<keyword evidence="4" id="KW-0411">Iron-sulfur</keyword>
<dbReference type="SUPFAM" id="SSF48150">
    <property type="entry name" value="DNA-glycosylase"/>
    <property type="match status" value="1"/>
</dbReference>
<dbReference type="InterPro" id="IPR003265">
    <property type="entry name" value="HhH-GPD_domain"/>
</dbReference>
<dbReference type="PANTHER" id="PTHR10359:SF19">
    <property type="entry name" value="DNA REPAIR GLYCOSYLASE MJ1434-RELATED"/>
    <property type="match status" value="1"/>
</dbReference>
<evidence type="ECO:0000256" key="4">
    <source>
        <dbReference type="ARBA" id="ARBA00023014"/>
    </source>
</evidence>
<dbReference type="EMBL" id="JAMXLR010000073">
    <property type="protein sequence ID" value="MCO6046493.1"/>
    <property type="molecule type" value="Genomic_DNA"/>
</dbReference>
<dbReference type="PIRSF" id="PIRSF001435">
    <property type="entry name" value="Nth"/>
    <property type="match status" value="1"/>
</dbReference>
<keyword evidence="1" id="KW-0004">4Fe-4S</keyword>
<keyword evidence="6" id="KW-0378">Hydrolase</keyword>
<dbReference type="RefSeq" id="WP_252854606.1">
    <property type="nucleotide sequence ID" value="NZ_JAMXLR010000073.1"/>
</dbReference>
<keyword evidence="2" id="KW-0479">Metal-binding</keyword>
<dbReference type="Proteomes" id="UP001155241">
    <property type="component" value="Unassembled WGS sequence"/>
</dbReference>
<sequence>MPRRPPPLLDLYEEMYAAFGPQHWWPGDSPLEVVIGAVLVQNTAWRNVERAIANLKQHNLIDVDRLYAVEVGRLEELVQPAGYFRVKARRLRNLLEFVIDRHEGSLDRLFELPMEEARRQLLEVNGVGPETADSILLYAGEQPKFVVDAYTRRVLLRHGWLAPPATYEAMQKFFERRLPAEVPLYNEYHALIVRIGNQYCRSQPKCEECPLKGRLPRGGPIEL</sequence>
<dbReference type="GO" id="GO:0004519">
    <property type="term" value="F:endonuclease activity"/>
    <property type="evidence" value="ECO:0007669"/>
    <property type="project" value="UniProtKB-KW"/>
</dbReference>
<gene>
    <name evidence="6" type="ORF">NG895_21550</name>
</gene>
<name>A0A9X2FE37_9BACT</name>
<proteinExistence type="predicted"/>
<keyword evidence="6" id="KW-0255">Endonuclease</keyword>
<dbReference type="Gene3D" id="1.10.1670.10">
    <property type="entry name" value="Helix-hairpin-Helix base-excision DNA repair enzymes (C-terminal)"/>
    <property type="match status" value="1"/>
</dbReference>
<dbReference type="InterPro" id="IPR023170">
    <property type="entry name" value="HhH_base_excis_C"/>
</dbReference>
<reference evidence="6" key="1">
    <citation type="submission" date="2022-06" db="EMBL/GenBank/DDBJ databases">
        <title>Aeoliella straminimaris, a novel planctomycete from sediments.</title>
        <authorList>
            <person name="Vitorino I.R."/>
            <person name="Lage O.M."/>
        </authorList>
    </citation>
    <scope>NUCLEOTIDE SEQUENCE</scope>
    <source>
        <strain evidence="6">ICT_H6.2</strain>
    </source>
</reference>
<dbReference type="Gene3D" id="1.10.340.30">
    <property type="entry name" value="Hypothetical protein, domain 2"/>
    <property type="match status" value="1"/>
</dbReference>
<evidence type="ECO:0000313" key="7">
    <source>
        <dbReference type="Proteomes" id="UP001155241"/>
    </source>
</evidence>
<keyword evidence="7" id="KW-1185">Reference proteome</keyword>
<feature type="domain" description="HhH-GPD" evidence="5">
    <location>
        <begin position="39"/>
        <end position="198"/>
    </location>
</feature>
<accession>A0A9X2FE37</accession>
<dbReference type="AlphaFoldDB" id="A0A9X2FE37"/>
<dbReference type="GO" id="GO:0006284">
    <property type="term" value="P:base-excision repair"/>
    <property type="evidence" value="ECO:0007669"/>
    <property type="project" value="InterPro"/>
</dbReference>
<evidence type="ECO:0000259" key="5">
    <source>
        <dbReference type="SMART" id="SM00478"/>
    </source>
</evidence>
<dbReference type="InterPro" id="IPR011257">
    <property type="entry name" value="DNA_glycosylase"/>
</dbReference>
<evidence type="ECO:0000256" key="3">
    <source>
        <dbReference type="ARBA" id="ARBA00023004"/>
    </source>
</evidence>
<comment type="caution">
    <text evidence="6">The sequence shown here is derived from an EMBL/GenBank/DDBJ whole genome shotgun (WGS) entry which is preliminary data.</text>
</comment>
<keyword evidence="6" id="KW-0540">Nuclease</keyword>
<keyword evidence="3" id="KW-0408">Iron</keyword>
<evidence type="ECO:0000256" key="1">
    <source>
        <dbReference type="ARBA" id="ARBA00022485"/>
    </source>
</evidence>
<dbReference type="GO" id="GO:0051539">
    <property type="term" value="F:4 iron, 4 sulfur cluster binding"/>
    <property type="evidence" value="ECO:0007669"/>
    <property type="project" value="UniProtKB-KW"/>
</dbReference>
<dbReference type="PANTHER" id="PTHR10359">
    <property type="entry name" value="A/G-SPECIFIC ADENINE GLYCOSYLASE/ENDONUCLEASE III"/>
    <property type="match status" value="1"/>
</dbReference>
<evidence type="ECO:0000256" key="2">
    <source>
        <dbReference type="ARBA" id="ARBA00022723"/>
    </source>
</evidence>
<dbReference type="GO" id="GO:0046872">
    <property type="term" value="F:metal ion binding"/>
    <property type="evidence" value="ECO:0007669"/>
    <property type="project" value="UniProtKB-KW"/>
</dbReference>
<protein>
    <submittedName>
        <fullName evidence="6">Endonuclease III domain-containing protein</fullName>
    </submittedName>
</protein>
<dbReference type="CDD" id="cd00056">
    <property type="entry name" value="ENDO3c"/>
    <property type="match status" value="1"/>
</dbReference>